<proteinExistence type="predicted"/>
<evidence type="ECO:0000313" key="1">
    <source>
        <dbReference type="EMBL" id="KUK18111.1"/>
    </source>
</evidence>
<comment type="caution">
    <text evidence="1">The sequence shown here is derived from an EMBL/GenBank/DDBJ whole genome shotgun (WGS) entry which is preliminary data.</text>
</comment>
<dbReference type="RefSeq" id="WP_048160088.1">
    <property type="nucleotide sequence ID" value="NZ_LGFD01000008.1"/>
</dbReference>
<sequence length="752" mass="84672">MKRIFSLILILLMVIPYVSAVPILDASTRFLTEGKDYMDSTQEISLSLMALGSSYSIAENLTKENITLFVEELLERQNSDGGWGYYEGSISNVVDTSYAVIALKRVIDLYYPNENIYRKISKALENGLNFISKSHTLNGWGYIPNTLPEFYPTVMALWALGENGYTEKSRHVNEAIAYLESAESMEISEAKAVGLKILAYKSVGHQVPESLIEKAWGLVNSDNITIDERALLTYVLTTYEGLTFEVAKLLSRLEDLAESNETLIYWANAPDEWTNREVFAASAFAVMSFATANTLGGVGGIISIEDSCSALEKVQNPDGGWGYRAGYSSDDRTTYYVLKALKRCYFKDEVIEKGLEWVETRIPENMEKVSKERRLNSAYIYNLLTLLEFNMLNETEKQTHISFIKSLGEDGKWNTILGPQPYETALAIKALLALGVDPSDEDIVKAKEWLLSRPTDGWGLRIQVAIPFRVRYIMSTVPTTLEVLEALTPLVTKEEVERHLTWLMEQKIEDDGWPVVKEIYIRDILMYLGAPSVELTIRATKVLYDFGIDYHAETLNWLLDHRSDSLWGTTLTESALAVLFFSEMGEVVIKPLSLYQVLKQIPEKNFTILYTSNYNSTAVSLGEALSEVFEKSFEIKPFEGFGDSNYIVVSDFNTFNIPQYNPYIKVKSDDMHVYLGDKSYPINNTVILIPGKTSEGYLLFVLSSRGAEDIASTFLSSTIIKYLNGAACVVTHEDKNHNGVVEFDELNIELVG</sequence>
<dbReference type="CDD" id="cd00688">
    <property type="entry name" value="ISOPREN_C2_like"/>
    <property type="match status" value="2"/>
</dbReference>
<dbReference type="AlphaFoldDB" id="A0A117L1X4"/>
<organism evidence="1 2">
    <name type="scientific">Thermococcus sibiricus</name>
    <dbReference type="NCBI Taxonomy" id="172049"/>
    <lineage>
        <taxon>Archaea</taxon>
        <taxon>Methanobacteriati</taxon>
        <taxon>Methanobacteriota</taxon>
        <taxon>Thermococci</taxon>
        <taxon>Thermococcales</taxon>
        <taxon>Thermococcaceae</taxon>
        <taxon>Thermococcus</taxon>
    </lineage>
</organism>
<reference evidence="2" key="1">
    <citation type="journal article" date="2015" name="MBio">
        <title>Genome-Resolved Metagenomic Analysis Reveals Roles for Candidate Phyla and Other Microbial Community Members in Biogeochemical Transformations in Oil Reservoirs.</title>
        <authorList>
            <person name="Hu P."/>
            <person name="Tom L."/>
            <person name="Singh A."/>
            <person name="Thomas B.C."/>
            <person name="Baker B.J."/>
            <person name="Piceno Y.M."/>
            <person name="Andersen G.L."/>
            <person name="Banfield J.F."/>
        </authorList>
    </citation>
    <scope>NUCLEOTIDE SEQUENCE [LARGE SCALE GENOMIC DNA]</scope>
</reference>
<evidence type="ECO:0000313" key="2">
    <source>
        <dbReference type="Proteomes" id="UP000053911"/>
    </source>
</evidence>
<accession>A0A117L1X4</accession>
<dbReference type="GeneID" id="8095001"/>
<dbReference type="Proteomes" id="UP000053911">
    <property type="component" value="Unassembled WGS sequence"/>
</dbReference>
<dbReference type="InterPro" id="IPR008930">
    <property type="entry name" value="Terpenoid_cyclase/PrenylTrfase"/>
</dbReference>
<dbReference type="PATRIC" id="fig|172049.5.peg.1389"/>
<dbReference type="EMBL" id="LGFD01000008">
    <property type="protein sequence ID" value="KUK18111.1"/>
    <property type="molecule type" value="Genomic_DNA"/>
</dbReference>
<dbReference type="SUPFAM" id="SSF48239">
    <property type="entry name" value="Terpenoid cyclases/Protein prenyltransferases"/>
    <property type="match status" value="2"/>
</dbReference>
<gene>
    <name evidence="1" type="ORF">XD54_0618</name>
</gene>
<name>A0A117L1X4_9EURY</name>
<protein>
    <submittedName>
        <fullName evidence="1">Putative squalene-hopene cyclase</fullName>
    </submittedName>
</protein>
<dbReference type="Gene3D" id="1.50.10.20">
    <property type="match status" value="3"/>
</dbReference>